<dbReference type="Proteomes" id="UP001444661">
    <property type="component" value="Unassembled WGS sequence"/>
</dbReference>
<dbReference type="EMBL" id="JAQQWK010000002">
    <property type="protein sequence ID" value="KAK8051513.1"/>
    <property type="molecule type" value="Genomic_DNA"/>
</dbReference>
<organism evidence="1 2">
    <name type="scientific">Apiospora rasikravindrae</name>
    <dbReference type="NCBI Taxonomy" id="990691"/>
    <lineage>
        <taxon>Eukaryota</taxon>
        <taxon>Fungi</taxon>
        <taxon>Dikarya</taxon>
        <taxon>Ascomycota</taxon>
        <taxon>Pezizomycotina</taxon>
        <taxon>Sordariomycetes</taxon>
        <taxon>Xylariomycetidae</taxon>
        <taxon>Amphisphaeriales</taxon>
        <taxon>Apiosporaceae</taxon>
        <taxon>Apiospora</taxon>
    </lineage>
</organism>
<gene>
    <name evidence="1" type="ORF">PG993_002898</name>
</gene>
<evidence type="ECO:0000313" key="1">
    <source>
        <dbReference type="EMBL" id="KAK8051513.1"/>
    </source>
</evidence>
<reference evidence="1 2" key="1">
    <citation type="submission" date="2023-01" db="EMBL/GenBank/DDBJ databases">
        <title>Analysis of 21 Apiospora genomes using comparative genomics revels a genus with tremendous synthesis potential of carbohydrate active enzymes and secondary metabolites.</title>
        <authorList>
            <person name="Sorensen T."/>
        </authorList>
    </citation>
    <scope>NUCLEOTIDE SEQUENCE [LARGE SCALE GENOMIC DNA]</scope>
    <source>
        <strain evidence="1 2">CBS 33761</strain>
    </source>
</reference>
<evidence type="ECO:0000313" key="2">
    <source>
        <dbReference type="Proteomes" id="UP001444661"/>
    </source>
</evidence>
<sequence>MTYHLERTTMARHPSQRVLAMPMPPLGGELQQAVEGRVVAARHDAVQLSGAAWVTRRAYQQGPVRRLTVAAGAVHEDATTKRVQCSAALHLDRIEQLRRQCCVQPPRAPPQTGQVARVRHVMAPRVPQDVEHAAAWGLRLRTAEEGLG</sequence>
<comment type="caution">
    <text evidence="1">The sequence shown here is derived from an EMBL/GenBank/DDBJ whole genome shotgun (WGS) entry which is preliminary data.</text>
</comment>
<keyword evidence="2" id="KW-1185">Reference proteome</keyword>
<accession>A0ABR1U0M5</accession>
<name>A0ABR1U0M5_9PEZI</name>
<proteinExistence type="predicted"/>
<protein>
    <submittedName>
        <fullName evidence="1">Uncharacterized protein</fullName>
    </submittedName>
</protein>